<comment type="similarity">
    <text evidence="6">Belongs to the binding-protein-dependent transport system permease family.</text>
</comment>
<reference evidence="8" key="1">
    <citation type="submission" date="2017-05" db="EMBL/GenBank/DDBJ databases">
        <authorList>
            <person name="Varghese N."/>
            <person name="Submissions S."/>
        </authorList>
    </citation>
    <scope>NUCLEOTIDE SEQUENCE</scope>
    <source>
        <strain evidence="8">Su22</strain>
    </source>
</reference>
<dbReference type="FunFam" id="1.10.3720.10:FF:000001">
    <property type="entry name" value="Glycine betaine ABC transporter, permease"/>
    <property type="match status" value="1"/>
</dbReference>
<dbReference type="PROSITE" id="PS50928">
    <property type="entry name" value="ABC_TM1"/>
    <property type="match status" value="1"/>
</dbReference>
<keyword evidence="2 6" id="KW-0813">Transport</keyword>
<dbReference type="AlphaFoldDB" id="A0AA45WX84"/>
<dbReference type="GO" id="GO:0031460">
    <property type="term" value="P:glycine betaine transport"/>
    <property type="evidence" value="ECO:0007669"/>
    <property type="project" value="TreeGrafter"/>
</dbReference>
<feature type="transmembrane region" description="Helical" evidence="6">
    <location>
        <begin position="80"/>
        <end position="98"/>
    </location>
</feature>
<feature type="transmembrane region" description="Helical" evidence="6">
    <location>
        <begin position="134"/>
        <end position="160"/>
    </location>
</feature>
<dbReference type="RefSeq" id="WP_283409930.1">
    <property type="nucleotide sequence ID" value="NZ_FXUF01000011.1"/>
</dbReference>
<keyword evidence="4 6" id="KW-1133">Transmembrane helix</keyword>
<keyword evidence="5 6" id="KW-0472">Membrane</keyword>
<organism evidence="8 9">
    <name type="scientific">Anoxynatronum buryatiense</name>
    <dbReference type="NCBI Taxonomy" id="489973"/>
    <lineage>
        <taxon>Bacteria</taxon>
        <taxon>Bacillati</taxon>
        <taxon>Bacillota</taxon>
        <taxon>Clostridia</taxon>
        <taxon>Eubacteriales</taxon>
        <taxon>Clostridiaceae</taxon>
        <taxon>Anoxynatronum</taxon>
    </lineage>
</organism>
<evidence type="ECO:0000259" key="7">
    <source>
        <dbReference type="PROSITE" id="PS50928"/>
    </source>
</evidence>
<dbReference type="PANTHER" id="PTHR30177:SF4">
    <property type="entry name" value="OSMOPROTECTANT IMPORT PERMEASE PROTEIN OSMW"/>
    <property type="match status" value="1"/>
</dbReference>
<gene>
    <name evidence="8" type="ORF">SAMN06296020_1117</name>
</gene>
<comment type="subcellular location">
    <subcellularLocation>
        <location evidence="6">Cell membrane</location>
        <topology evidence="6">Multi-pass membrane protein</topology>
    </subcellularLocation>
    <subcellularLocation>
        <location evidence="1">Membrane</location>
        <topology evidence="1">Multi-pass membrane protein</topology>
    </subcellularLocation>
</comment>
<comment type="caution">
    <text evidence="8">The sequence shown here is derived from an EMBL/GenBank/DDBJ whole genome shotgun (WGS) entry which is preliminary data.</text>
</comment>
<dbReference type="InterPro" id="IPR035906">
    <property type="entry name" value="MetI-like_sf"/>
</dbReference>
<protein>
    <submittedName>
        <fullName evidence="8">Osmoprotectant transport system permease protein</fullName>
    </submittedName>
</protein>
<evidence type="ECO:0000256" key="3">
    <source>
        <dbReference type="ARBA" id="ARBA00022692"/>
    </source>
</evidence>
<evidence type="ECO:0000256" key="1">
    <source>
        <dbReference type="ARBA" id="ARBA00004141"/>
    </source>
</evidence>
<feature type="domain" description="ABC transmembrane type-1" evidence="7">
    <location>
        <begin position="20"/>
        <end position="199"/>
    </location>
</feature>
<feature type="transmembrane region" description="Helical" evidence="6">
    <location>
        <begin position="20"/>
        <end position="42"/>
    </location>
</feature>
<proteinExistence type="inferred from homology"/>
<sequence>MPIRILQLYRDRSDFFWELFVQHAYITLIAVGIITVLGLVLGIAMTKNKWMAVLLLRLTSFLFTIPSIALFGVLVSITGIGLRSALIAIILYGLLPMIRNTYTGLIEVDPEIMEAAEGMGSTPGQLLLRIQLPLALPVIFSGFRTMVVMTIALGGIASFIGAGGLGRAIWRGISTNYAEMTIAGSLLIALFAIITDMMLEKVEQYLRTHYLGEGGKHEKTQLHHERVKT</sequence>
<evidence type="ECO:0000313" key="8">
    <source>
        <dbReference type="EMBL" id="SMP63389.1"/>
    </source>
</evidence>
<dbReference type="SUPFAM" id="SSF161098">
    <property type="entry name" value="MetI-like"/>
    <property type="match status" value="1"/>
</dbReference>
<feature type="transmembrane region" description="Helical" evidence="6">
    <location>
        <begin position="180"/>
        <end position="199"/>
    </location>
</feature>
<dbReference type="Pfam" id="PF00528">
    <property type="entry name" value="BPD_transp_1"/>
    <property type="match status" value="1"/>
</dbReference>
<evidence type="ECO:0000256" key="4">
    <source>
        <dbReference type="ARBA" id="ARBA00022989"/>
    </source>
</evidence>
<dbReference type="GO" id="GO:0055085">
    <property type="term" value="P:transmembrane transport"/>
    <property type="evidence" value="ECO:0007669"/>
    <property type="project" value="InterPro"/>
</dbReference>
<dbReference type="CDD" id="cd06261">
    <property type="entry name" value="TM_PBP2"/>
    <property type="match status" value="1"/>
</dbReference>
<accession>A0AA45WX84</accession>
<dbReference type="InterPro" id="IPR000515">
    <property type="entry name" value="MetI-like"/>
</dbReference>
<evidence type="ECO:0000256" key="6">
    <source>
        <dbReference type="RuleBase" id="RU363032"/>
    </source>
</evidence>
<name>A0AA45WX84_9CLOT</name>
<dbReference type="PANTHER" id="PTHR30177">
    <property type="entry name" value="GLYCINE BETAINE/L-PROLINE TRANSPORT SYSTEM PERMEASE PROTEIN PROW"/>
    <property type="match status" value="1"/>
</dbReference>
<keyword evidence="9" id="KW-1185">Reference proteome</keyword>
<evidence type="ECO:0000313" key="9">
    <source>
        <dbReference type="Proteomes" id="UP001158066"/>
    </source>
</evidence>
<dbReference type="InterPro" id="IPR051204">
    <property type="entry name" value="ABC_transp_perm/SBD"/>
</dbReference>
<evidence type="ECO:0000256" key="5">
    <source>
        <dbReference type="ARBA" id="ARBA00023136"/>
    </source>
</evidence>
<keyword evidence="3 6" id="KW-0812">Transmembrane</keyword>
<evidence type="ECO:0000256" key="2">
    <source>
        <dbReference type="ARBA" id="ARBA00022448"/>
    </source>
</evidence>
<dbReference type="Proteomes" id="UP001158066">
    <property type="component" value="Unassembled WGS sequence"/>
</dbReference>
<dbReference type="EMBL" id="FXUF01000011">
    <property type="protein sequence ID" value="SMP63389.1"/>
    <property type="molecule type" value="Genomic_DNA"/>
</dbReference>
<feature type="transmembrane region" description="Helical" evidence="6">
    <location>
        <begin position="54"/>
        <end position="74"/>
    </location>
</feature>
<dbReference type="Gene3D" id="1.10.3720.10">
    <property type="entry name" value="MetI-like"/>
    <property type="match status" value="1"/>
</dbReference>
<dbReference type="GO" id="GO:0005886">
    <property type="term" value="C:plasma membrane"/>
    <property type="evidence" value="ECO:0007669"/>
    <property type="project" value="UniProtKB-SubCell"/>
</dbReference>